<keyword evidence="4" id="KW-1185">Reference proteome</keyword>
<dbReference type="EMBL" id="CP048209">
    <property type="protein sequence ID" value="QHT61892.1"/>
    <property type="molecule type" value="Genomic_DNA"/>
</dbReference>
<evidence type="ECO:0000313" key="4">
    <source>
        <dbReference type="Proteomes" id="UP000476064"/>
    </source>
</evidence>
<reference evidence="3 4" key="1">
    <citation type="submission" date="2020-01" db="EMBL/GenBank/DDBJ databases">
        <title>Paenibacillus sp. nov., isolated from tomato rhizosphere.</title>
        <authorList>
            <person name="Weon H.-Y."/>
            <person name="Lee S.A."/>
        </authorList>
    </citation>
    <scope>NUCLEOTIDE SEQUENCE [LARGE SCALE GENOMIC DNA]</scope>
    <source>
        <strain evidence="3 4">12200R-189</strain>
    </source>
</reference>
<name>A0A6C0G0L2_9BACL</name>
<dbReference type="Pfam" id="PF10737">
    <property type="entry name" value="GerPC"/>
    <property type="match status" value="2"/>
</dbReference>
<dbReference type="AlphaFoldDB" id="A0A6C0G0L2"/>
<accession>A0A6C0G0L2</accession>
<evidence type="ECO:0000313" key="3">
    <source>
        <dbReference type="EMBL" id="QHT61892.1"/>
    </source>
</evidence>
<dbReference type="RefSeq" id="WP_162358329.1">
    <property type="nucleotide sequence ID" value="NZ_CP048209.1"/>
</dbReference>
<keyword evidence="1" id="KW-0175">Coiled coil</keyword>
<dbReference type="InterPro" id="IPR019673">
    <property type="entry name" value="Spore_germination_GerPC"/>
</dbReference>
<dbReference type="KEGG" id="plyc:GXP70_19160"/>
<evidence type="ECO:0000256" key="1">
    <source>
        <dbReference type="SAM" id="Coils"/>
    </source>
</evidence>
<feature type="region of interest" description="Disordered" evidence="2">
    <location>
        <begin position="185"/>
        <end position="224"/>
    </location>
</feature>
<dbReference type="Proteomes" id="UP000476064">
    <property type="component" value="Chromosome"/>
</dbReference>
<evidence type="ECO:0000256" key="2">
    <source>
        <dbReference type="SAM" id="MobiDB-lite"/>
    </source>
</evidence>
<organism evidence="3 4">
    <name type="scientific">Paenibacillus lycopersici</name>
    <dbReference type="NCBI Taxonomy" id="2704462"/>
    <lineage>
        <taxon>Bacteria</taxon>
        <taxon>Bacillati</taxon>
        <taxon>Bacillota</taxon>
        <taxon>Bacilli</taxon>
        <taxon>Bacillales</taxon>
        <taxon>Paenibacillaceae</taxon>
        <taxon>Paenibacillus</taxon>
    </lineage>
</organism>
<proteinExistence type="predicted"/>
<feature type="region of interest" description="Disordered" evidence="2">
    <location>
        <begin position="287"/>
        <end position="310"/>
    </location>
</feature>
<sequence length="333" mass="35462">MQSDAQRTPSPWQAVMGLNQYVQQLQCQINDQQALINRLTQQLDMLNERIMAVENKPYYHVDTIQYHFDQLKVEKLSGTLNIGMSAPSEDQIKEIGQLVMPAGGGDGGIGGNAGNAGNAANAGNAGNASSAVNHVNAGSAGNAGNHMNGIKTAYPAHAASAGSAANGGNGWNGLVSNGAAIGNGGIVVNEPKSPSEPKTDPQATNTPHQFPAPASLGIPPAVTPAPPYPEIRRVIDCYLDQSAPLNLQRFEAEAGISLDPYHRRLVIEDIRKQMSQRIQFYIQTLSRESEGEHDQGPAAAGSEPGLPDEVIRKTERDIDMALKNYVRRLTSSP</sequence>
<protein>
    <submittedName>
        <fullName evidence="3">Uncharacterized protein</fullName>
    </submittedName>
</protein>
<gene>
    <name evidence="3" type="ORF">GXP70_19160</name>
</gene>
<feature type="coiled-coil region" evidence="1">
    <location>
        <begin position="22"/>
        <end position="56"/>
    </location>
</feature>